<feature type="domain" description="Peptidase M28" evidence="1">
    <location>
        <begin position="197"/>
        <end position="370"/>
    </location>
</feature>
<dbReference type="InterPro" id="IPR045175">
    <property type="entry name" value="M28_fam"/>
</dbReference>
<accession>A0A1T4PWA6</accession>
<evidence type="ECO:0000313" key="3">
    <source>
        <dbReference type="Proteomes" id="UP000243297"/>
    </source>
</evidence>
<reference evidence="3" key="1">
    <citation type="submission" date="2017-02" db="EMBL/GenBank/DDBJ databases">
        <authorList>
            <person name="Varghese N."/>
            <person name="Submissions S."/>
        </authorList>
    </citation>
    <scope>NUCLEOTIDE SEQUENCE [LARGE SCALE GENOMIC DNA]</scope>
    <source>
        <strain evidence="3">ATCC 25662</strain>
    </source>
</reference>
<dbReference type="Gene3D" id="3.50.30.30">
    <property type="match status" value="1"/>
</dbReference>
<dbReference type="OrthoDB" id="9769665at2"/>
<protein>
    <submittedName>
        <fullName evidence="2">Peptidase family M28</fullName>
    </submittedName>
</protein>
<dbReference type="PANTHER" id="PTHR12147">
    <property type="entry name" value="METALLOPEPTIDASE M28 FAMILY MEMBER"/>
    <property type="match status" value="1"/>
</dbReference>
<gene>
    <name evidence="2" type="ORF">SAMN02745191_2172</name>
</gene>
<evidence type="ECO:0000313" key="2">
    <source>
        <dbReference type="EMBL" id="SJZ95228.1"/>
    </source>
</evidence>
<dbReference type="Proteomes" id="UP000243297">
    <property type="component" value="Unassembled WGS sequence"/>
</dbReference>
<sequence>MFNQRKTSTLLKEMSFERFGGTAEELKAAKLIQDALSKLKLKTKLESFPVQMGKIKKAKLEVIEPVKMEIECTAYMCCANTPAKGIEAEFYYYEQVNDVNCKQAKNKICLVNGYVNKKLYKEFVKAGALALISFNGNIDFPDAYDLDCREMRPTLSEIKALPAVNILVKDAMKLIEMNVTKVKMTTIQDITTAKSHNVICDIKGSDSNDVIVLTAHYDSVRFSKGAYDNATGSVCLYALADYFSKNQPKHNLRFIWCGSEERGLLGSKAYVEKHKKELDDIKLCINIDMIGSTLGKRIAVCTADMSLVHCIDYLGKVVGFPISASQDVYSSDSTPFADVDIPALSFARITPSGAGDIHHRYDVLEHLSDKYLFEDINFILEFTKRMATAYIIPVPRSIPQNMKDAIDAYFAREKEVKK</sequence>
<evidence type="ECO:0000259" key="1">
    <source>
        <dbReference type="Pfam" id="PF04389"/>
    </source>
</evidence>
<dbReference type="SUPFAM" id="SSF53187">
    <property type="entry name" value="Zn-dependent exopeptidases"/>
    <property type="match status" value="1"/>
</dbReference>
<dbReference type="STRING" id="118967.SAMN02745191_2172"/>
<dbReference type="GO" id="GO:0006508">
    <property type="term" value="P:proteolysis"/>
    <property type="evidence" value="ECO:0007669"/>
    <property type="project" value="InterPro"/>
</dbReference>
<organism evidence="2 3">
    <name type="scientific">Anaerorhabdus furcosa</name>
    <dbReference type="NCBI Taxonomy" id="118967"/>
    <lineage>
        <taxon>Bacteria</taxon>
        <taxon>Bacillati</taxon>
        <taxon>Bacillota</taxon>
        <taxon>Erysipelotrichia</taxon>
        <taxon>Erysipelotrichales</taxon>
        <taxon>Erysipelotrichaceae</taxon>
        <taxon>Anaerorhabdus</taxon>
    </lineage>
</organism>
<dbReference type="GO" id="GO:0008235">
    <property type="term" value="F:metalloexopeptidase activity"/>
    <property type="evidence" value="ECO:0007669"/>
    <property type="project" value="InterPro"/>
</dbReference>
<dbReference type="PANTHER" id="PTHR12147:SF26">
    <property type="entry name" value="PEPTIDASE M28 DOMAIN-CONTAINING PROTEIN"/>
    <property type="match status" value="1"/>
</dbReference>
<proteinExistence type="predicted"/>
<dbReference type="Gene3D" id="3.40.630.10">
    <property type="entry name" value="Zn peptidases"/>
    <property type="match status" value="1"/>
</dbReference>
<dbReference type="RefSeq" id="WP_078712568.1">
    <property type="nucleotide sequence ID" value="NZ_FUWY01000007.1"/>
</dbReference>
<dbReference type="AlphaFoldDB" id="A0A1T4PWA6"/>
<dbReference type="InterPro" id="IPR007484">
    <property type="entry name" value="Peptidase_M28"/>
</dbReference>
<keyword evidence="3" id="KW-1185">Reference proteome</keyword>
<dbReference type="EMBL" id="FUWY01000007">
    <property type="protein sequence ID" value="SJZ95228.1"/>
    <property type="molecule type" value="Genomic_DNA"/>
</dbReference>
<name>A0A1T4PWA6_9FIRM</name>
<dbReference type="Pfam" id="PF04389">
    <property type="entry name" value="Peptidase_M28"/>
    <property type="match status" value="1"/>
</dbReference>